<reference evidence="1 2" key="1">
    <citation type="submission" date="2016-09" db="EMBL/GenBank/DDBJ databases">
        <title>Draft Genome Sequence of four Alteromonas macleodii strains isolated from copper coupons and grown long-term at elevated copper levels.</title>
        <authorList>
            <person name="Cusick K."/>
            <person name="Dale J."/>
            <person name="Little B."/>
            <person name="Biffinger J."/>
        </authorList>
    </citation>
    <scope>NUCLEOTIDE SEQUENCE [LARGE SCALE GENOMIC DNA]</scope>
    <source>
        <strain evidence="1 2">KCP01</strain>
    </source>
</reference>
<organism evidence="1 2">
    <name type="scientific">Alteromonas macleodii</name>
    <name type="common">Pseudoalteromonas macleodii</name>
    <dbReference type="NCBI Taxonomy" id="28108"/>
    <lineage>
        <taxon>Bacteria</taxon>
        <taxon>Pseudomonadati</taxon>
        <taxon>Pseudomonadota</taxon>
        <taxon>Gammaproteobacteria</taxon>
        <taxon>Alteromonadales</taxon>
        <taxon>Alteromonadaceae</taxon>
        <taxon>Alteromonas/Salinimonas group</taxon>
        <taxon>Alteromonas</taxon>
    </lineage>
</organism>
<evidence type="ECO:0000313" key="1">
    <source>
        <dbReference type="EMBL" id="OES24830.1"/>
    </source>
</evidence>
<dbReference type="RefSeq" id="WP_069945335.1">
    <property type="nucleotide sequence ID" value="NZ_MIPW01000063.1"/>
</dbReference>
<keyword evidence="2" id="KW-1185">Reference proteome</keyword>
<dbReference type="AlphaFoldDB" id="A0AB36FP61"/>
<dbReference type="Proteomes" id="UP000095392">
    <property type="component" value="Unassembled WGS sequence"/>
</dbReference>
<protein>
    <submittedName>
        <fullName evidence="1">Uncharacterized protein</fullName>
    </submittedName>
</protein>
<comment type="caution">
    <text evidence="1">The sequence shown here is derived from an EMBL/GenBank/DDBJ whole genome shotgun (WGS) entry which is preliminary data.</text>
</comment>
<sequence length="83" mass="9111">MNYSMDGFRKQLHGELLAIKTLIESAEDGEPSAQDLVEHVNALITQSNGVNCVSCDTDPLFNDLSNLEIEHVALPTDEGVHFL</sequence>
<evidence type="ECO:0000313" key="2">
    <source>
        <dbReference type="Proteomes" id="UP000095392"/>
    </source>
</evidence>
<gene>
    <name evidence="1" type="ORF">BFV95_4589</name>
</gene>
<proteinExistence type="predicted"/>
<dbReference type="EMBL" id="MIPY01000058">
    <property type="protein sequence ID" value="OES24830.1"/>
    <property type="molecule type" value="Genomic_DNA"/>
</dbReference>
<accession>A0AB36FP61</accession>
<name>A0AB36FP61_ALTMA</name>